<evidence type="ECO:0000256" key="1">
    <source>
        <dbReference type="SAM" id="SignalP"/>
    </source>
</evidence>
<organism evidence="2 3">
    <name type="scientific">Pseudoxanthomonas mexicana</name>
    <dbReference type="NCBI Taxonomy" id="128785"/>
    <lineage>
        <taxon>Bacteria</taxon>
        <taxon>Pseudomonadati</taxon>
        <taxon>Pseudomonadota</taxon>
        <taxon>Gammaproteobacteria</taxon>
        <taxon>Lysobacterales</taxon>
        <taxon>Lysobacteraceae</taxon>
        <taxon>Pseudoxanthomonas</taxon>
    </lineage>
</organism>
<evidence type="ECO:0000313" key="2">
    <source>
        <dbReference type="EMBL" id="QNN76309.1"/>
    </source>
</evidence>
<protein>
    <submittedName>
        <fullName evidence="2">Uncharacterized protein</fullName>
    </submittedName>
</protein>
<dbReference type="RefSeq" id="WP_187572140.1">
    <property type="nucleotide sequence ID" value="NZ_CP060731.1"/>
</dbReference>
<name>A0A7G9T884_PSEMX</name>
<dbReference type="AlphaFoldDB" id="A0A7G9T884"/>
<reference evidence="2 3" key="1">
    <citation type="submission" date="2020-08" db="EMBL/GenBank/DDBJ databases">
        <title>Streptomycin Non-resistant strain, P. mexicana.</title>
        <authorList>
            <person name="Ganesh-Kumar S."/>
            <person name="Zhe T."/>
            <person name="Yu Z."/>
            <person name="Min Y."/>
        </authorList>
    </citation>
    <scope>NUCLEOTIDE SEQUENCE [LARGE SCALE GENOMIC DNA]</scope>
    <source>
        <strain evidence="2 3">GTZY2</strain>
    </source>
</reference>
<dbReference type="GeneID" id="81471303"/>
<evidence type="ECO:0000313" key="3">
    <source>
        <dbReference type="Proteomes" id="UP000515838"/>
    </source>
</evidence>
<dbReference type="Proteomes" id="UP000515838">
    <property type="component" value="Chromosome"/>
</dbReference>
<sequence>MKTLIAACLLLASTSVWSQEAPPCPTLPASAGLQWEQRVDATFIACKAVTADGRQVLNVMLTSRDPRISLERRLREEEGTFSGEDVYWYRPDLGGRDMPDMQSRRITVVELDNDRYAQVWINAESPEELGTLIALTEQLDVRATSAQLSAGN</sequence>
<feature type="signal peptide" evidence="1">
    <location>
        <begin position="1"/>
        <end position="18"/>
    </location>
</feature>
<proteinExistence type="predicted"/>
<accession>A0A7G9T884</accession>
<dbReference type="EMBL" id="CP060731">
    <property type="protein sequence ID" value="QNN76309.1"/>
    <property type="molecule type" value="Genomic_DNA"/>
</dbReference>
<gene>
    <name evidence="2" type="ORF">IAE60_10010</name>
</gene>
<keyword evidence="1" id="KW-0732">Signal</keyword>
<feature type="chain" id="PRO_5028861636" evidence="1">
    <location>
        <begin position="19"/>
        <end position="152"/>
    </location>
</feature>